<dbReference type="EMBL" id="BGZK01000119">
    <property type="protein sequence ID" value="GBP20570.1"/>
    <property type="molecule type" value="Genomic_DNA"/>
</dbReference>
<feature type="compositionally biased region" description="Basic and acidic residues" evidence="1">
    <location>
        <begin position="1"/>
        <end position="12"/>
    </location>
</feature>
<dbReference type="AlphaFoldDB" id="A0A4C1U2U0"/>
<sequence>MSKSREKCREMGRGLMSECTSLNSDSKQDKIDPVRRGAGQDGATGACFQAPSARVGAVSMWGRSHLSTGMTKAPRPWRTPTHHTQSRFSVRRGYEAGLFSYGIFKVRPSIRAAEKKTVIVAHGHPQPRMCHRCVAGLSERSGLFS</sequence>
<keyword evidence="3" id="KW-1185">Reference proteome</keyword>
<comment type="caution">
    <text evidence="2">The sequence shown here is derived from an EMBL/GenBank/DDBJ whole genome shotgun (WGS) entry which is preliminary data.</text>
</comment>
<organism evidence="2 3">
    <name type="scientific">Eumeta variegata</name>
    <name type="common">Bagworm moth</name>
    <name type="synonym">Eumeta japonica</name>
    <dbReference type="NCBI Taxonomy" id="151549"/>
    <lineage>
        <taxon>Eukaryota</taxon>
        <taxon>Metazoa</taxon>
        <taxon>Ecdysozoa</taxon>
        <taxon>Arthropoda</taxon>
        <taxon>Hexapoda</taxon>
        <taxon>Insecta</taxon>
        <taxon>Pterygota</taxon>
        <taxon>Neoptera</taxon>
        <taxon>Endopterygota</taxon>
        <taxon>Lepidoptera</taxon>
        <taxon>Glossata</taxon>
        <taxon>Ditrysia</taxon>
        <taxon>Tineoidea</taxon>
        <taxon>Psychidae</taxon>
        <taxon>Oiketicinae</taxon>
        <taxon>Eumeta</taxon>
    </lineage>
</organism>
<gene>
    <name evidence="2" type="ORF">EVAR_78949_1</name>
</gene>
<evidence type="ECO:0000313" key="2">
    <source>
        <dbReference type="EMBL" id="GBP20570.1"/>
    </source>
</evidence>
<evidence type="ECO:0000256" key="1">
    <source>
        <dbReference type="SAM" id="MobiDB-lite"/>
    </source>
</evidence>
<accession>A0A4C1U2U0</accession>
<evidence type="ECO:0000313" key="3">
    <source>
        <dbReference type="Proteomes" id="UP000299102"/>
    </source>
</evidence>
<dbReference type="Proteomes" id="UP000299102">
    <property type="component" value="Unassembled WGS sequence"/>
</dbReference>
<feature type="compositionally biased region" description="Basic and acidic residues" evidence="1">
    <location>
        <begin position="26"/>
        <end position="35"/>
    </location>
</feature>
<feature type="region of interest" description="Disordered" evidence="1">
    <location>
        <begin position="1"/>
        <end position="46"/>
    </location>
</feature>
<proteinExistence type="predicted"/>
<protein>
    <submittedName>
        <fullName evidence="2">Uncharacterized protein</fullName>
    </submittedName>
</protein>
<name>A0A4C1U2U0_EUMVA</name>
<reference evidence="2 3" key="1">
    <citation type="journal article" date="2019" name="Commun. Biol.">
        <title>The bagworm genome reveals a unique fibroin gene that provides high tensile strength.</title>
        <authorList>
            <person name="Kono N."/>
            <person name="Nakamura H."/>
            <person name="Ohtoshi R."/>
            <person name="Tomita M."/>
            <person name="Numata K."/>
            <person name="Arakawa K."/>
        </authorList>
    </citation>
    <scope>NUCLEOTIDE SEQUENCE [LARGE SCALE GENOMIC DNA]</scope>
</reference>